<keyword evidence="2" id="KW-1185">Reference proteome</keyword>
<dbReference type="AlphaFoldDB" id="A1ZRX8"/>
<dbReference type="Proteomes" id="UP000004095">
    <property type="component" value="Unassembled WGS sequence"/>
</dbReference>
<reference evidence="1 2" key="1">
    <citation type="submission" date="2007-01" db="EMBL/GenBank/DDBJ databases">
        <authorList>
            <person name="Haygood M."/>
            <person name="Podell S."/>
            <person name="Anderson C."/>
            <person name="Hopkinson B."/>
            <person name="Roe K."/>
            <person name="Barbeau K."/>
            <person name="Gaasterland T."/>
            <person name="Ferriera S."/>
            <person name="Johnson J."/>
            <person name="Kravitz S."/>
            <person name="Beeson K."/>
            <person name="Sutton G."/>
            <person name="Rogers Y.-H."/>
            <person name="Friedman R."/>
            <person name="Frazier M."/>
            <person name="Venter J.C."/>
        </authorList>
    </citation>
    <scope>NUCLEOTIDE SEQUENCE [LARGE SCALE GENOMIC DNA]</scope>
    <source>
        <strain evidence="1 2">ATCC 23134</strain>
    </source>
</reference>
<dbReference type="RefSeq" id="WP_002700132.1">
    <property type="nucleotide sequence ID" value="NZ_AAWS01000029.1"/>
</dbReference>
<evidence type="ECO:0000313" key="1">
    <source>
        <dbReference type="EMBL" id="EAY26866.1"/>
    </source>
</evidence>
<dbReference type="EMBL" id="AAWS01000029">
    <property type="protein sequence ID" value="EAY26866.1"/>
    <property type="molecule type" value="Genomic_DNA"/>
</dbReference>
<protein>
    <submittedName>
        <fullName evidence="1">Uncharacterized protein</fullName>
    </submittedName>
</protein>
<gene>
    <name evidence="1" type="ORF">M23134_04816</name>
</gene>
<name>A1ZRX8_MICM2</name>
<sequence length="95" mass="10834">MDIQQRTQEGFYALLHQRVQAYFTRNMGAQSAYTDILAILKTTAQECNYDYGDMNVLGAFKAYIQPKDPKENKNNIAPIKPQVSSTLAFDRKKVV</sequence>
<organism evidence="1 2">
    <name type="scientific">Microscilla marina ATCC 23134</name>
    <dbReference type="NCBI Taxonomy" id="313606"/>
    <lineage>
        <taxon>Bacteria</taxon>
        <taxon>Pseudomonadati</taxon>
        <taxon>Bacteroidota</taxon>
        <taxon>Cytophagia</taxon>
        <taxon>Cytophagales</taxon>
        <taxon>Microscillaceae</taxon>
        <taxon>Microscilla</taxon>
    </lineage>
</organism>
<accession>A1ZRX8</accession>
<proteinExistence type="predicted"/>
<comment type="caution">
    <text evidence="1">The sequence shown here is derived from an EMBL/GenBank/DDBJ whole genome shotgun (WGS) entry which is preliminary data.</text>
</comment>
<evidence type="ECO:0000313" key="2">
    <source>
        <dbReference type="Proteomes" id="UP000004095"/>
    </source>
</evidence>